<organism evidence="1 2">
    <name type="scientific">Bauhinia variegata</name>
    <name type="common">Purple orchid tree</name>
    <name type="synonym">Phanera variegata</name>
    <dbReference type="NCBI Taxonomy" id="167791"/>
    <lineage>
        <taxon>Eukaryota</taxon>
        <taxon>Viridiplantae</taxon>
        <taxon>Streptophyta</taxon>
        <taxon>Embryophyta</taxon>
        <taxon>Tracheophyta</taxon>
        <taxon>Spermatophyta</taxon>
        <taxon>Magnoliopsida</taxon>
        <taxon>eudicotyledons</taxon>
        <taxon>Gunneridae</taxon>
        <taxon>Pentapetalae</taxon>
        <taxon>rosids</taxon>
        <taxon>fabids</taxon>
        <taxon>Fabales</taxon>
        <taxon>Fabaceae</taxon>
        <taxon>Cercidoideae</taxon>
        <taxon>Cercideae</taxon>
        <taxon>Bauhiniinae</taxon>
        <taxon>Bauhinia</taxon>
    </lineage>
</organism>
<evidence type="ECO:0000313" key="1">
    <source>
        <dbReference type="EMBL" id="KAI4346633.1"/>
    </source>
</evidence>
<dbReference type="Proteomes" id="UP000828941">
    <property type="component" value="Chromosome 4"/>
</dbReference>
<accession>A0ACB9PDP5</accession>
<reference evidence="1 2" key="1">
    <citation type="journal article" date="2022" name="DNA Res.">
        <title>Chromosomal-level genome assembly of the orchid tree Bauhinia variegata (Leguminosae; Cercidoideae) supports the allotetraploid origin hypothesis of Bauhinia.</title>
        <authorList>
            <person name="Zhong Y."/>
            <person name="Chen Y."/>
            <person name="Zheng D."/>
            <person name="Pang J."/>
            <person name="Liu Y."/>
            <person name="Luo S."/>
            <person name="Meng S."/>
            <person name="Qian L."/>
            <person name="Wei D."/>
            <person name="Dai S."/>
            <person name="Zhou R."/>
        </authorList>
    </citation>
    <scope>NUCLEOTIDE SEQUENCE [LARGE SCALE GENOMIC DNA]</scope>
    <source>
        <strain evidence="1">BV-YZ2020</strain>
    </source>
</reference>
<gene>
    <name evidence="1" type="ORF">L6164_007514</name>
</gene>
<proteinExistence type="predicted"/>
<name>A0ACB9PDP5_BAUVA</name>
<protein>
    <submittedName>
        <fullName evidence="1">Uncharacterized protein</fullName>
    </submittedName>
</protein>
<comment type="caution">
    <text evidence="1">The sequence shown here is derived from an EMBL/GenBank/DDBJ whole genome shotgun (WGS) entry which is preliminary data.</text>
</comment>
<evidence type="ECO:0000313" key="2">
    <source>
        <dbReference type="Proteomes" id="UP000828941"/>
    </source>
</evidence>
<sequence length="84" mass="9243">MTKKPKRMKQFGPTNFSPFAFGDHEHIEINPPSIFNSPHISPSQKSNRDKATIFSTKKNAPSSGFSSFSLKVFLGEGAAALELM</sequence>
<keyword evidence="2" id="KW-1185">Reference proteome</keyword>
<dbReference type="EMBL" id="CM039429">
    <property type="protein sequence ID" value="KAI4346633.1"/>
    <property type="molecule type" value="Genomic_DNA"/>
</dbReference>